<evidence type="ECO:0000313" key="3">
    <source>
        <dbReference type="Proteomes" id="UP000094819"/>
    </source>
</evidence>
<dbReference type="OrthoDB" id="10452253at2759"/>
<name>A0A1E3IHK8_9TREE</name>
<reference evidence="2 3" key="1">
    <citation type="submission" date="2016-06" db="EMBL/GenBank/DDBJ databases">
        <title>Evolution of pathogenesis and genome organization in the Tremellales.</title>
        <authorList>
            <person name="Cuomo C."/>
            <person name="Litvintseva A."/>
            <person name="Heitman J."/>
            <person name="Chen Y."/>
            <person name="Sun S."/>
            <person name="Springer D."/>
            <person name="Dromer F."/>
            <person name="Young S."/>
            <person name="Zeng Q."/>
            <person name="Chapman S."/>
            <person name="Gujja S."/>
            <person name="Saif S."/>
            <person name="Birren B."/>
        </authorList>
    </citation>
    <scope>NUCLEOTIDE SEQUENCE [LARGE SCALE GENOMIC DNA]</scope>
    <source>
        <strain evidence="2 3">CBS 7118</strain>
    </source>
</reference>
<proteinExistence type="predicted"/>
<accession>A0A1E3IHK8</accession>
<organism evidence="2 3">
    <name type="scientific">Cryptococcus wingfieldii CBS 7118</name>
    <dbReference type="NCBI Taxonomy" id="1295528"/>
    <lineage>
        <taxon>Eukaryota</taxon>
        <taxon>Fungi</taxon>
        <taxon>Dikarya</taxon>
        <taxon>Basidiomycota</taxon>
        <taxon>Agaricomycotina</taxon>
        <taxon>Tremellomycetes</taxon>
        <taxon>Tremellales</taxon>
        <taxon>Cryptococcaceae</taxon>
        <taxon>Cryptococcus</taxon>
    </lineage>
</organism>
<feature type="region of interest" description="Disordered" evidence="1">
    <location>
        <begin position="421"/>
        <end position="449"/>
    </location>
</feature>
<sequence length="644" mass="69057">MEVLHMSFHMDEVGKKRVYDHPATYEEMRVPGGPELESFPEFISGTAAKKVKSTPQAGSSAMGALESLGDQQYHAGPSSLGAYYPPNPVHPYNQPGQPQQPLAGPNSHHWTSLLYPSTSVHPHTVPAMPAQSPVFGYHRPVPTQARQQLPPSMTGGHTLQRAQSHGQLDANLPPVVSAAAAQHQMMVPSDFEEGFGGPRTRRLSRQEARDKDRRFSEKYQQMSQLQQLYPDFTPGQPSYSGLPNHIQPGFGSRLVVHQDLYGAVQAGNIHGPSNANQRIYGGRSAQVGSNDAVHLSQEGSAQAGSSINTAYDLETLYDGSFVHAGGSNTTDDAGQDQYLGSSYPQVNPFANQNLHRGSSSSQIGINNNVPFESQSLYGGSATHTGNDNTASYTLHALPGPSSGMCQPAPGAEYQDISPITNFTSNVDSIPSPPPLTPSSSSSGANIPQQHRNLTPEEMSNLLRCIDMSPSATAEEMFQTIDSPEVCMNPRAVQHSYPYGVARPSVNFGIQHPPGLLSVAPAGHDIVQQRNVLEGHIDPRLVQQTCDIIAQGISNFGSHQPNLPDATAGQHLPQQQPMANPEGCMDPRDMHLSYSDGVHGAPEFGPPPFDLESLVVPHDDGCLKGDDEGSCSVAADPDAGLPLWQ</sequence>
<gene>
    <name evidence="2" type="ORF">L198_06837</name>
</gene>
<dbReference type="GeneID" id="30196048"/>
<comment type="caution">
    <text evidence="2">The sequence shown here is derived from an EMBL/GenBank/DDBJ whole genome shotgun (WGS) entry which is preliminary data.</text>
</comment>
<dbReference type="Proteomes" id="UP000094819">
    <property type="component" value="Unassembled WGS sequence"/>
</dbReference>
<keyword evidence="3" id="KW-1185">Reference proteome</keyword>
<protein>
    <submittedName>
        <fullName evidence="2">Uncharacterized protein</fullName>
    </submittedName>
</protein>
<dbReference type="EMBL" id="AWGH01000026">
    <property type="protein sequence ID" value="ODN88079.1"/>
    <property type="molecule type" value="Genomic_DNA"/>
</dbReference>
<feature type="compositionally biased region" description="Low complexity" evidence="1">
    <location>
        <begin position="94"/>
        <end position="105"/>
    </location>
</feature>
<dbReference type="RefSeq" id="XP_019029147.1">
    <property type="nucleotide sequence ID" value="XM_019178870.1"/>
</dbReference>
<dbReference type="AlphaFoldDB" id="A0A1E3IHK8"/>
<evidence type="ECO:0000313" key="2">
    <source>
        <dbReference type="EMBL" id="ODN88079.1"/>
    </source>
</evidence>
<feature type="region of interest" description="Disordered" evidence="1">
    <location>
        <begin position="86"/>
        <end position="109"/>
    </location>
</feature>
<evidence type="ECO:0000256" key="1">
    <source>
        <dbReference type="SAM" id="MobiDB-lite"/>
    </source>
</evidence>
<feature type="region of interest" description="Disordered" evidence="1">
    <location>
        <begin position="189"/>
        <end position="212"/>
    </location>
</feature>